<evidence type="ECO:0000256" key="4">
    <source>
        <dbReference type="ARBA" id="ARBA00004406"/>
    </source>
</evidence>
<evidence type="ECO:0000256" key="3">
    <source>
        <dbReference type="ARBA" id="ARBA00004174"/>
    </source>
</evidence>
<dbReference type="InterPro" id="IPR017972">
    <property type="entry name" value="Cyt_P450_CS"/>
</dbReference>
<accession>A0A8J9VQG4</accession>
<keyword evidence="6" id="KW-0349">Heme</keyword>
<dbReference type="SUPFAM" id="SSF48264">
    <property type="entry name" value="Cytochrome P450"/>
    <property type="match status" value="2"/>
</dbReference>
<evidence type="ECO:0000256" key="1">
    <source>
        <dbReference type="ARBA" id="ARBA00001971"/>
    </source>
</evidence>
<evidence type="ECO:0000313" key="14">
    <source>
        <dbReference type="EMBL" id="CAH0727373.1"/>
    </source>
</evidence>
<evidence type="ECO:0000256" key="9">
    <source>
        <dbReference type="ARBA" id="ARBA00022848"/>
    </source>
</evidence>
<comment type="function">
    <text evidence="2">May be involved in the metabolism of insect hormones and in the breakdown of synthetic insecticides.</text>
</comment>
<dbReference type="GO" id="GO:0005506">
    <property type="term" value="F:iron ion binding"/>
    <property type="evidence" value="ECO:0007669"/>
    <property type="project" value="InterPro"/>
</dbReference>
<name>A0A8J9VQG4_9NEOP</name>
<sequence>MESEALFNYFRKLAKTYKDLCKVKIGIMRSVIIYNPEDVETVLTNAKYNKKGYFYFSLRPWLNDGLLLSSGEKWYERRKILTPAFHFNILRYFSTILIENTEKFVESLELEVDKQKTDIYPFISNMTLNSICETAMGTQLDEETSGIGKRYKDAIHTLGTYFIYRGQRVWFHIDFLFNLSSVGRKQKDLLNLLGSFRDRVIKRRRDNCDYKNLYADVNNDPEEDFYSNKKKRLAMLDLLLAMEEQGKIDSAGINEEVDTFMFEGHDTTATALLFTLMLLANHQEEQNKAFEECFQIFGTSKRIATMSDLAEMKYLESCIKESLRLYPPVSIISRACDDPLHLRYYKCPPGTSCTISIFDLHRRSDQFVEPMRFRPERFMEKPTWHTFAYIPFSAGPRNCIGQRFAMMEMKIVLSAVLRAKWQNRRKILTPAFHFNVLQKYYPIVQENSLRLLQRLDKTNGKAVDITPILSEYTLNTICETAMGTRLSEEATDEAKLYIQSLHKLVNLLFIRFRNIIYISDFIFNMSPTGIKQRECLSVVHHFTENVIQHRKQNFQEESENENYDTDRTQKRKVMLDLLITFEKKGLIDSKGIQEEVDTFMFEGHDTTGVGLCYCLLSLANEQDIQDKVYQELESIFGDDTRPATMDDLAKMRYLDCCIKESLRLYPPVPFISRKLPVETVLSNYTIPAGATCHIHIFDLHRQEYLFKNALKFDPDRFLPENSVERHNYAYIPFSAGPRNCIGQKFAMIEMKSAVTEILRNFKLVPVTKHTDLKFASDLVLRNSGPIYVKFVKRNSN</sequence>
<comment type="cofactor">
    <cofactor evidence="1">
        <name>heme</name>
        <dbReference type="ChEBI" id="CHEBI:30413"/>
    </cofactor>
</comment>
<evidence type="ECO:0000256" key="11">
    <source>
        <dbReference type="ARBA" id="ARBA00023004"/>
    </source>
</evidence>
<dbReference type="PRINTS" id="PR00463">
    <property type="entry name" value="EP450I"/>
</dbReference>
<organism evidence="14 15">
    <name type="scientific">Brenthis ino</name>
    <name type="common">lesser marbled fritillary</name>
    <dbReference type="NCBI Taxonomy" id="405034"/>
    <lineage>
        <taxon>Eukaryota</taxon>
        <taxon>Metazoa</taxon>
        <taxon>Ecdysozoa</taxon>
        <taxon>Arthropoda</taxon>
        <taxon>Hexapoda</taxon>
        <taxon>Insecta</taxon>
        <taxon>Pterygota</taxon>
        <taxon>Neoptera</taxon>
        <taxon>Endopterygota</taxon>
        <taxon>Lepidoptera</taxon>
        <taxon>Glossata</taxon>
        <taxon>Ditrysia</taxon>
        <taxon>Papilionoidea</taxon>
        <taxon>Nymphalidae</taxon>
        <taxon>Heliconiinae</taxon>
        <taxon>Argynnini</taxon>
        <taxon>Brenthis</taxon>
    </lineage>
</organism>
<evidence type="ECO:0000256" key="6">
    <source>
        <dbReference type="ARBA" id="ARBA00022617"/>
    </source>
</evidence>
<dbReference type="PANTHER" id="PTHR24291">
    <property type="entry name" value="CYTOCHROME P450 FAMILY 4"/>
    <property type="match status" value="1"/>
</dbReference>
<keyword evidence="13" id="KW-0472">Membrane</keyword>
<protein>
    <recommendedName>
        <fullName evidence="16">Cytochrome P450</fullName>
    </recommendedName>
</protein>
<dbReference type="PANTHER" id="PTHR24291:SF189">
    <property type="entry name" value="CYTOCHROME P450 4C3-RELATED"/>
    <property type="match status" value="1"/>
</dbReference>
<evidence type="ECO:0000256" key="8">
    <source>
        <dbReference type="ARBA" id="ARBA00022824"/>
    </source>
</evidence>
<dbReference type="PRINTS" id="PR00385">
    <property type="entry name" value="P450"/>
</dbReference>
<keyword evidence="9" id="KW-0492">Microsome</keyword>
<dbReference type="GO" id="GO:0004497">
    <property type="term" value="F:monooxygenase activity"/>
    <property type="evidence" value="ECO:0007669"/>
    <property type="project" value="UniProtKB-KW"/>
</dbReference>
<dbReference type="PROSITE" id="PS00086">
    <property type="entry name" value="CYTOCHROME_P450"/>
    <property type="match status" value="2"/>
</dbReference>
<feature type="non-terminal residue" evidence="14">
    <location>
        <position position="796"/>
    </location>
</feature>
<evidence type="ECO:0000313" key="15">
    <source>
        <dbReference type="Proteomes" id="UP000838878"/>
    </source>
</evidence>
<dbReference type="InterPro" id="IPR050196">
    <property type="entry name" value="Cytochrome_P450_Monoox"/>
</dbReference>
<evidence type="ECO:0000256" key="5">
    <source>
        <dbReference type="ARBA" id="ARBA00010617"/>
    </source>
</evidence>
<dbReference type="InterPro" id="IPR001128">
    <property type="entry name" value="Cyt_P450"/>
</dbReference>
<dbReference type="FunFam" id="1.10.630.10:FF:000035">
    <property type="entry name" value="CYtochrome P450 family"/>
    <property type="match status" value="2"/>
</dbReference>
<keyword evidence="7" id="KW-0479">Metal-binding</keyword>
<dbReference type="AlphaFoldDB" id="A0A8J9VQG4"/>
<evidence type="ECO:0000256" key="2">
    <source>
        <dbReference type="ARBA" id="ARBA00003690"/>
    </source>
</evidence>
<keyword evidence="15" id="KW-1185">Reference proteome</keyword>
<dbReference type="CDD" id="cd20628">
    <property type="entry name" value="CYP4"/>
    <property type="match status" value="2"/>
</dbReference>
<keyword evidence="11" id="KW-0408">Iron</keyword>
<evidence type="ECO:0000256" key="10">
    <source>
        <dbReference type="ARBA" id="ARBA00023002"/>
    </source>
</evidence>
<evidence type="ECO:0000256" key="7">
    <source>
        <dbReference type="ARBA" id="ARBA00022723"/>
    </source>
</evidence>
<gene>
    <name evidence="14" type="ORF">BINO364_LOCUS12726</name>
</gene>
<evidence type="ECO:0008006" key="16">
    <source>
        <dbReference type="Google" id="ProtNLM"/>
    </source>
</evidence>
<dbReference type="GO" id="GO:0005789">
    <property type="term" value="C:endoplasmic reticulum membrane"/>
    <property type="evidence" value="ECO:0007669"/>
    <property type="project" value="UniProtKB-SubCell"/>
</dbReference>
<dbReference type="Gene3D" id="1.10.630.10">
    <property type="entry name" value="Cytochrome P450"/>
    <property type="match status" value="2"/>
</dbReference>
<dbReference type="InterPro" id="IPR036396">
    <property type="entry name" value="Cyt_P450_sf"/>
</dbReference>
<dbReference type="GO" id="GO:0016705">
    <property type="term" value="F:oxidoreductase activity, acting on paired donors, with incorporation or reduction of molecular oxygen"/>
    <property type="evidence" value="ECO:0007669"/>
    <property type="project" value="InterPro"/>
</dbReference>
<dbReference type="InterPro" id="IPR002401">
    <property type="entry name" value="Cyt_P450_E_grp-I"/>
</dbReference>
<dbReference type="Proteomes" id="UP000838878">
    <property type="component" value="Chromosome 6"/>
</dbReference>
<keyword evidence="12" id="KW-0503">Monooxygenase</keyword>
<evidence type="ECO:0000256" key="13">
    <source>
        <dbReference type="ARBA" id="ARBA00023136"/>
    </source>
</evidence>
<dbReference type="Pfam" id="PF00067">
    <property type="entry name" value="p450"/>
    <property type="match status" value="2"/>
</dbReference>
<dbReference type="GO" id="GO:0020037">
    <property type="term" value="F:heme binding"/>
    <property type="evidence" value="ECO:0007669"/>
    <property type="project" value="InterPro"/>
</dbReference>
<comment type="similarity">
    <text evidence="5">Belongs to the cytochrome P450 family.</text>
</comment>
<proteinExistence type="inferred from homology"/>
<reference evidence="14" key="1">
    <citation type="submission" date="2021-12" db="EMBL/GenBank/DDBJ databases">
        <authorList>
            <person name="Martin H S."/>
        </authorList>
    </citation>
    <scope>NUCLEOTIDE SEQUENCE</scope>
</reference>
<comment type="subcellular location">
    <subcellularLocation>
        <location evidence="4">Endoplasmic reticulum membrane</location>
        <topology evidence="4">Peripheral membrane protein</topology>
    </subcellularLocation>
    <subcellularLocation>
        <location evidence="3">Microsome membrane</location>
        <topology evidence="3">Peripheral membrane protein</topology>
    </subcellularLocation>
</comment>
<keyword evidence="10" id="KW-0560">Oxidoreductase</keyword>
<dbReference type="OrthoDB" id="1470350at2759"/>
<dbReference type="EMBL" id="OV170226">
    <property type="protein sequence ID" value="CAH0727373.1"/>
    <property type="molecule type" value="Genomic_DNA"/>
</dbReference>
<keyword evidence="8" id="KW-0256">Endoplasmic reticulum</keyword>
<evidence type="ECO:0000256" key="12">
    <source>
        <dbReference type="ARBA" id="ARBA00023033"/>
    </source>
</evidence>